<name>A0ABR2B6N7_9ROSI</name>
<evidence type="ECO:0000256" key="1">
    <source>
        <dbReference type="SAM" id="MobiDB-lite"/>
    </source>
</evidence>
<dbReference type="EMBL" id="JBBPBM010000165">
    <property type="protein sequence ID" value="KAK8502558.1"/>
    <property type="molecule type" value="Genomic_DNA"/>
</dbReference>
<evidence type="ECO:0000313" key="2">
    <source>
        <dbReference type="EMBL" id="KAK8502558.1"/>
    </source>
</evidence>
<protein>
    <submittedName>
        <fullName evidence="2">Uncharacterized protein</fullName>
    </submittedName>
</protein>
<gene>
    <name evidence="2" type="ORF">V6N12_013824</name>
</gene>
<proteinExistence type="predicted"/>
<keyword evidence="3" id="KW-1185">Reference proteome</keyword>
<reference evidence="2 3" key="1">
    <citation type="journal article" date="2024" name="G3 (Bethesda)">
        <title>Genome assembly of Hibiscus sabdariffa L. provides insights into metabolisms of medicinal natural products.</title>
        <authorList>
            <person name="Kim T."/>
        </authorList>
    </citation>
    <scope>NUCLEOTIDE SEQUENCE [LARGE SCALE GENOMIC DNA]</scope>
    <source>
        <strain evidence="2">TK-2024</strain>
        <tissue evidence="2">Old leaves</tissue>
    </source>
</reference>
<accession>A0ABR2B6N7</accession>
<comment type="caution">
    <text evidence="2">The sequence shown here is derived from an EMBL/GenBank/DDBJ whole genome shotgun (WGS) entry which is preliminary data.</text>
</comment>
<dbReference type="Proteomes" id="UP001472677">
    <property type="component" value="Unassembled WGS sequence"/>
</dbReference>
<sequence>MDKIHSFAFPQYLHFSINQLPEEAEFFWYFVNDCCCGSIINGGSEIGKNNYKVNSRGSSLVNHEFTRNGGTKMRPSSYLDGSRKRGPPKVWTNSEIGLSSSEVTAAVVKNMHYNRMDEAESSVGEGWSLDGSIEGL</sequence>
<evidence type="ECO:0000313" key="3">
    <source>
        <dbReference type="Proteomes" id="UP001472677"/>
    </source>
</evidence>
<feature type="region of interest" description="Disordered" evidence="1">
    <location>
        <begin position="64"/>
        <end position="87"/>
    </location>
</feature>
<organism evidence="2 3">
    <name type="scientific">Hibiscus sabdariffa</name>
    <name type="common">roselle</name>
    <dbReference type="NCBI Taxonomy" id="183260"/>
    <lineage>
        <taxon>Eukaryota</taxon>
        <taxon>Viridiplantae</taxon>
        <taxon>Streptophyta</taxon>
        <taxon>Embryophyta</taxon>
        <taxon>Tracheophyta</taxon>
        <taxon>Spermatophyta</taxon>
        <taxon>Magnoliopsida</taxon>
        <taxon>eudicotyledons</taxon>
        <taxon>Gunneridae</taxon>
        <taxon>Pentapetalae</taxon>
        <taxon>rosids</taxon>
        <taxon>malvids</taxon>
        <taxon>Malvales</taxon>
        <taxon>Malvaceae</taxon>
        <taxon>Malvoideae</taxon>
        <taxon>Hibiscus</taxon>
    </lineage>
</organism>